<dbReference type="PROSITE" id="PS51760">
    <property type="entry name" value="GH10_2"/>
    <property type="match status" value="1"/>
</dbReference>
<protein>
    <recommendedName>
        <fullName evidence="5">GH10 domain-containing protein</fullName>
    </recommendedName>
</protein>
<evidence type="ECO:0000259" key="5">
    <source>
        <dbReference type="PROSITE" id="PS51760"/>
    </source>
</evidence>
<dbReference type="PANTHER" id="PTHR31490:SF3">
    <property type="entry name" value="GLYCOSYL HYDROLASE FAMILY 10 PROTEIN"/>
    <property type="match status" value="1"/>
</dbReference>
<evidence type="ECO:0000313" key="6">
    <source>
        <dbReference type="EMBL" id="KAH9314692.1"/>
    </source>
</evidence>
<evidence type="ECO:0000256" key="1">
    <source>
        <dbReference type="ARBA" id="ARBA00007495"/>
    </source>
</evidence>
<dbReference type="EMBL" id="JAHRHJ020000005">
    <property type="protein sequence ID" value="KAH9314692.1"/>
    <property type="molecule type" value="Genomic_DNA"/>
</dbReference>
<dbReference type="GO" id="GO:0000272">
    <property type="term" value="P:polysaccharide catabolic process"/>
    <property type="evidence" value="ECO:0007669"/>
    <property type="project" value="UniProtKB-KW"/>
</dbReference>
<keyword evidence="2" id="KW-0378">Hydrolase</keyword>
<dbReference type="AlphaFoldDB" id="A0AA38LBP2"/>
<dbReference type="OMA" id="WYSTESQ"/>
<keyword evidence="3" id="KW-0119">Carbohydrate metabolism</keyword>
<dbReference type="SMART" id="SM00633">
    <property type="entry name" value="Glyco_10"/>
    <property type="match status" value="1"/>
</dbReference>
<evidence type="ECO:0000313" key="7">
    <source>
        <dbReference type="Proteomes" id="UP000824469"/>
    </source>
</evidence>
<proteinExistence type="inferred from homology"/>
<keyword evidence="4" id="KW-0624">Polysaccharide degradation</keyword>
<dbReference type="InterPro" id="IPR001000">
    <property type="entry name" value="GH10_dom"/>
</dbReference>
<feature type="domain" description="GH10" evidence="5">
    <location>
        <begin position="187"/>
        <end position="484"/>
    </location>
</feature>
<comment type="caution">
    <text evidence="6">The sequence shown here is derived from an EMBL/GenBank/DDBJ whole genome shotgun (WGS) entry which is preliminary data.</text>
</comment>
<dbReference type="InterPro" id="IPR008979">
    <property type="entry name" value="Galactose-bd-like_sf"/>
</dbReference>
<evidence type="ECO:0000256" key="2">
    <source>
        <dbReference type="ARBA" id="ARBA00022801"/>
    </source>
</evidence>
<dbReference type="InterPro" id="IPR044846">
    <property type="entry name" value="GH10"/>
</dbReference>
<organism evidence="6 7">
    <name type="scientific">Taxus chinensis</name>
    <name type="common">Chinese yew</name>
    <name type="synonym">Taxus wallichiana var. chinensis</name>
    <dbReference type="NCBI Taxonomy" id="29808"/>
    <lineage>
        <taxon>Eukaryota</taxon>
        <taxon>Viridiplantae</taxon>
        <taxon>Streptophyta</taxon>
        <taxon>Embryophyta</taxon>
        <taxon>Tracheophyta</taxon>
        <taxon>Spermatophyta</taxon>
        <taxon>Pinopsida</taxon>
        <taxon>Pinidae</taxon>
        <taxon>Conifers II</taxon>
        <taxon>Cupressales</taxon>
        <taxon>Taxaceae</taxon>
        <taxon>Taxus</taxon>
    </lineage>
</organism>
<dbReference type="SUPFAM" id="SSF49785">
    <property type="entry name" value="Galactose-binding domain-like"/>
    <property type="match status" value="1"/>
</dbReference>
<dbReference type="PANTHER" id="PTHR31490">
    <property type="entry name" value="GLYCOSYL HYDROLASE"/>
    <property type="match status" value="1"/>
</dbReference>
<accession>A0AA38LBP2</accession>
<dbReference type="Proteomes" id="UP000824469">
    <property type="component" value="Unassembled WGS sequence"/>
</dbReference>
<reference evidence="6 7" key="1">
    <citation type="journal article" date="2021" name="Nat. Plants">
        <title>The Taxus genome provides insights into paclitaxel biosynthesis.</title>
        <authorList>
            <person name="Xiong X."/>
            <person name="Gou J."/>
            <person name="Liao Q."/>
            <person name="Li Y."/>
            <person name="Zhou Q."/>
            <person name="Bi G."/>
            <person name="Li C."/>
            <person name="Du R."/>
            <person name="Wang X."/>
            <person name="Sun T."/>
            <person name="Guo L."/>
            <person name="Liang H."/>
            <person name="Lu P."/>
            <person name="Wu Y."/>
            <person name="Zhang Z."/>
            <person name="Ro D.K."/>
            <person name="Shang Y."/>
            <person name="Huang S."/>
            <person name="Yan J."/>
        </authorList>
    </citation>
    <scope>NUCLEOTIDE SEQUENCE [LARGE SCALE GENOMIC DNA]</scope>
    <source>
        <strain evidence="6">Ta-2019</strain>
    </source>
</reference>
<name>A0AA38LBP2_TAXCH</name>
<dbReference type="SUPFAM" id="SSF51445">
    <property type="entry name" value="(Trans)glycosidases"/>
    <property type="match status" value="1"/>
</dbReference>
<dbReference type="GO" id="GO:0031176">
    <property type="term" value="F:endo-1,4-beta-xylanase activity"/>
    <property type="evidence" value="ECO:0007669"/>
    <property type="project" value="UniProtKB-ARBA"/>
</dbReference>
<gene>
    <name evidence="6" type="ORF">KI387_023319</name>
</gene>
<dbReference type="Gene3D" id="2.60.120.260">
    <property type="entry name" value="Galactose-binding domain-like"/>
    <property type="match status" value="1"/>
</dbReference>
<comment type="similarity">
    <text evidence="1">Belongs to the glycosyl hydrolase 10 (cellulase F) family.</text>
</comment>
<dbReference type="Gene3D" id="3.20.20.80">
    <property type="entry name" value="Glycosidases"/>
    <property type="match status" value="1"/>
</dbReference>
<dbReference type="InterPro" id="IPR017853">
    <property type="entry name" value="GH"/>
</dbReference>
<dbReference type="Pfam" id="PF00331">
    <property type="entry name" value="Glyco_hydro_10"/>
    <property type="match status" value="1"/>
</dbReference>
<keyword evidence="7" id="KW-1185">Reference proteome</keyword>
<evidence type="ECO:0000256" key="4">
    <source>
        <dbReference type="ARBA" id="ARBA00023326"/>
    </source>
</evidence>
<evidence type="ECO:0000256" key="3">
    <source>
        <dbReference type="ARBA" id="ARBA00023277"/>
    </source>
</evidence>
<sequence>MPGSILFAETGAYYDSFATTKCVSLPLPSSYGGGIIVNPEFENGLTGWSTFGGSKLEIRSDQYGNKYIVASGRKNGYDSASQKLNLTQGLMYTLAACVDDAVYAALYKISGGNSSAAIVKATVAMKNPDTGGTTYNCAGTVIAGSGCWSLLKGGLALDFSPPSATIYFENRKGNVMVHIVDSGGSPLKGAKIMINQTRRDFPFGSAIAKTILDNDAYQKWFVERFNVATFENELKWYSTESRQGILNYKDADALVNFCKSHNITMRGHNIFWEDPKYTPQWVKDLPSTQQLQSAVESRLKSVVGRYKGQFLNWDVSNEMLHFSFFENKLGPNASLEFFRLAQQLDPLTPMFMNDYNTIETCNDNKVIPDAYLKKLQDIISLEVMAGIGLESHFAKPNIPLMRSILDRLGSTGLPIWLTEVDITNSLGGEKQAEYLEEVLREGFSHQFVDGIVMWSALHSYGCYKMCLTDNNFKNLATGDVVDKLIKEWNNKAIEGITDENGKFDFYGFYGKYQAIITHLGLSSSTNFKVSKYVGVTTNTNQPQHIHLVI</sequence>